<evidence type="ECO:0008006" key="4">
    <source>
        <dbReference type="Google" id="ProtNLM"/>
    </source>
</evidence>
<gene>
    <name evidence="2" type="ORF">MZV50_02720</name>
</gene>
<keyword evidence="1" id="KW-1133">Transmembrane helix</keyword>
<evidence type="ECO:0000313" key="3">
    <source>
        <dbReference type="Proteomes" id="UP001057520"/>
    </source>
</evidence>
<dbReference type="EMBL" id="CP096040">
    <property type="protein sequence ID" value="USQ96525.1"/>
    <property type="molecule type" value="Genomic_DNA"/>
</dbReference>
<protein>
    <recommendedName>
        <fullName evidence="4">Yip1 domain-containing protein</fullName>
    </recommendedName>
</protein>
<keyword evidence="3" id="KW-1185">Reference proteome</keyword>
<organism evidence="2 3">
    <name type="scientific">Caulobacter segnis</name>
    <dbReference type="NCBI Taxonomy" id="88688"/>
    <lineage>
        <taxon>Bacteria</taxon>
        <taxon>Pseudomonadati</taxon>
        <taxon>Pseudomonadota</taxon>
        <taxon>Alphaproteobacteria</taxon>
        <taxon>Caulobacterales</taxon>
        <taxon>Caulobacteraceae</taxon>
        <taxon>Caulobacter</taxon>
    </lineage>
</organism>
<keyword evidence="1" id="KW-0812">Transmembrane</keyword>
<feature type="transmembrane region" description="Helical" evidence="1">
    <location>
        <begin position="85"/>
        <end position="109"/>
    </location>
</feature>
<feature type="transmembrane region" description="Helical" evidence="1">
    <location>
        <begin position="121"/>
        <end position="141"/>
    </location>
</feature>
<name>A0ABY4ZUY4_9CAUL</name>
<feature type="transmembrane region" description="Helical" evidence="1">
    <location>
        <begin position="153"/>
        <end position="176"/>
    </location>
</feature>
<keyword evidence="1" id="KW-0472">Membrane</keyword>
<reference evidence="2 3" key="1">
    <citation type="submission" date="2022-04" db="EMBL/GenBank/DDBJ databases">
        <title>Genome sequence of soybean root-associated Caulobacter segnis RL271.</title>
        <authorList>
            <person name="Longley R."/>
            <person name="Bonito G."/>
            <person name="Trigodet F."/>
            <person name="Crosson S."/>
            <person name="Fiebig A."/>
        </authorList>
    </citation>
    <scope>NUCLEOTIDE SEQUENCE [LARGE SCALE GENOMIC DNA]</scope>
    <source>
        <strain evidence="2 3">RL271</strain>
    </source>
</reference>
<evidence type="ECO:0000313" key="2">
    <source>
        <dbReference type="EMBL" id="USQ96525.1"/>
    </source>
</evidence>
<proteinExistence type="predicted"/>
<feature type="transmembrane region" description="Helical" evidence="1">
    <location>
        <begin position="39"/>
        <end position="65"/>
    </location>
</feature>
<evidence type="ECO:0000256" key="1">
    <source>
        <dbReference type="SAM" id="Phobius"/>
    </source>
</evidence>
<accession>A0ABY4ZUY4</accession>
<feature type="transmembrane region" description="Helical" evidence="1">
    <location>
        <begin position="188"/>
        <end position="209"/>
    </location>
</feature>
<dbReference type="Proteomes" id="UP001057520">
    <property type="component" value="Chromosome"/>
</dbReference>
<sequence>MGVTKDIIDQTPRAFDLAAAFSKAPLATLRGPVKLGDALTLLAGALLTLTFTFIVTGLIWFAVLYPDAFRGHMGEGLKEEITANFVIGGSLFFVEFFCALLTSVVITVVARLCGAASGASLFAKVLLVFCLEALVGIPSAVCVFAEEASTQSVMIAVIAVIRLVEVALLLAPLIIAGRLRGIRLALTWGIGVPAPTAIVFFVITGMHWVTLGPFLVKSWD</sequence>